<feature type="compositionally biased region" description="Polar residues" evidence="1">
    <location>
        <begin position="389"/>
        <end position="405"/>
    </location>
</feature>
<feature type="compositionally biased region" description="Basic and acidic residues" evidence="1">
    <location>
        <begin position="406"/>
        <end position="416"/>
    </location>
</feature>
<evidence type="ECO:0000313" key="4">
    <source>
        <dbReference type="Proteomes" id="UP000009027"/>
    </source>
</evidence>
<keyword evidence="4" id="KW-1185">Reference proteome</keyword>
<name>F9WNF5_TRYVY</name>
<dbReference type="EMBL" id="CAEX01002540">
    <property type="protein sequence ID" value="CCD19073.1"/>
    <property type="molecule type" value="Genomic_DNA"/>
</dbReference>
<feature type="signal peptide" evidence="2">
    <location>
        <begin position="1"/>
        <end position="19"/>
    </location>
</feature>
<dbReference type="Proteomes" id="UP000009027">
    <property type="component" value="Unassembled WGS sequence"/>
</dbReference>
<proteinExistence type="predicted"/>
<organism evidence="3 4">
    <name type="scientific">Trypanosoma vivax (strain Y486)</name>
    <dbReference type="NCBI Taxonomy" id="1055687"/>
    <lineage>
        <taxon>Eukaryota</taxon>
        <taxon>Discoba</taxon>
        <taxon>Euglenozoa</taxon>
        <taxon>Kinetoplastea</taxon>
        <taxon>Metakinetoplastina</taxon>
        <taxon>Trypanosomatida</taxon>
        <taxon>Trypanosomatidae</taxon>
        <taxon>Trypanosoma</taxon>
        <taxon>Duttonella</taxon>
    </lineage>
</organism>
<feature type="chain" id="PRO_5003395219" evidence="2">
    <location>
        <begin position="20"/>
        <end position="445"/>
    </location>
</feature>
<feature type="region of interest" description="Disordered" evidence="1">
    <location>
        <begin position="359"/>
        <end position="426"/>
    </location>
</feature>
<dbReference type="VEuPathDB" id="TriTrypDB:TvY486_0017810"/>
<evidence type="ECO:0000313" key="3">
    <source>
        <dbReference type="EMBL" id="CCD19073.1"/>
    </source>
</evidence>
<evidence type="ECO:0000256" key="1">
    <source>
        <dbReference type="SAM" id="MobiDB-lite"/>
    </source>
</evidence>
<dbReference type="AlphaFoldDB" id="F9WNF5"/>
<keyword evidence="2" id="KW-0732">Signal</keyword>
<protein>
    <submittedName>
        <fullName evidence="3">Uncharacterized protein</fullName>
    </submittedName>
</protein>
<gene>
    <name evidence="3" type="ORF">TvY486_0017810</name>
</gene>
<accession>F9WNF5</accession>
<evidence type="ECO:0000256" key="2">
    <source>
        <dbReference type="SAM" id="SignalP"/>
    </source>
</evidence>
<sequence>MRCVSLAVLFALLASVTSAANQDKTMDNQVAGKACGVSGLLKALAGTADTCELEARSRLSALRAEVAALSALKGALGEEAVKDTEAGTAVQAHFQAIEEKMRLAEQSLTATRGEAAALRNEAQRIAGKVDGLIETMLTHRGKSTTSTACLGTSKTGTTTAAATANWDETSAGCKAHETTIPCTAQGIADLTNKLKETGKQASAAALKGKDSAHETLGSLVLIGGSGTAYGAAANSAAGCALFSSASGGASAVFDSAAGADGTWGGLWSVVSVGGSNGVNLIANGKTWEGEGSKAKDMSQHPLIAGLLAKATTLVTSCNTTDRGTTGEALQKVYQAINARKAWTHNAQEETLRAWLEKRVGQTQHESNTTQRATSESQGGRQTTQDRAKSGTSRSETGKNTGTLNTPEEREKEKSTQRENGGTTGRGALQAAWSCTMAMLLTRACP</sequence>
<feature type="compositionally biased region" description="Polar residues" evidence="1">
    <location>
        <begin position="360"/>
        <end position="382"/>
    </location>
</feature>
<reference evidence="3 4" key="1">
    <citation type="journal article" date="2012" name="Proc. Natl. Acad. Sci. U.S.A.">
        <title>Antigenic diversity is generated by distinct evolutionary mechanisms in African trypanosome species.</title>
        <authorList>
            <person name="Jackson A.P."/>
            <person name="Berry A."/>
            <person name="Aslett M."/>
            <person name="Allison H.C."/>
            <person name="Burton P."/>
            <person name="Vavrova-Anderson J."/>
            <person name="Brown R."/>
            <person name="Browne H."/>
            <person name="Corton N."/>
            <person name="Hauser H."/>
            <person name="Gamble J."/>
            <person name="Gilderthorp R."/>
            <person name="Marcello L."/>
            <person name="McQuillan J."/>
            <person name="Otto T.D."/>
            <person name="Quail M.A."/>
            <person name="Sanders M.J."/>
            <person name="van Tonder A."/>
            <person name="Ginger M.L."/>
            <person name="Field M.C."/>
            <person name="Barry J.D."/>
            <person name="Hertz-Fowler C."/>
            <person name="Berriman M."/>
        </authorList>
    </citation>
    <scope>NUCLEOTIDE SEQUENCE</scope>
    <source>
        <strain evidence="3 4">Y486</strain>
    </source>
</reference>